<dbReference type="PATRIC" id="fig|449.7.peg.190"/>
<dbReference type="RefSeq" id="WP_156413532.1">
    <property type="nucleotide sequence ID" value="NZ_LNYF01000001.1"/>
</dbReference>
<organism evidence="1 2">
    <name type="scientific">Legionella hackeliae</name>
    <dbReference type="NCBI Taxonomy" id="449"/>
    <lineage>
        <taxon>Bacteria</taxon>
        <taxon>Pseudomonadati</taxon>
        <taxon>Pseudomonadota</taxon>
        <taxon>Gammaproteobacteria</taxon>
        <taxon>Legionellales</taxon>
        <taxon>Legionellaceae</taxon>
        <taxon>Legionella</taxon>
    </lineage>
</organism>
<accession>A0A0A8UX04</accession>
<evidence type="ECO:0008006" key="3">
    <source>
        <dbReference type="Google" id="ProtNLM"/>
    </source>
</evidence>
<dbReference type="STRING" id="449.LHA_2269"/>
<reference evidence="2" key="1">
    <citation type="submission" date="2014-09" db="EMBL/GenBank/DDBJ databases">
        <authorList>
            <person name="Gomez-Valero L."/>
        </authorList>
    </citation>
    <scope>NUCLEOTIDE SEQUENCE [LARGE SCALE GENOMIC DNA]</scope>
    <source>
        <strain evidence="2">ATCC35250</strain>
    </source>
</reference>
<evidence type="ECO:0000313" key="2">
    <source>
        <dbReference type="Proteomes" id="UP000032803"/>
    </source>
</evidence>
<dbReference type="AlphaFoldDB" id="A0A0A8UX04"/>
<gene>
    <name evidence="1" type="ORF">LHA_2269</name>
</gene>
<dbReference type="EMBL" id="LN681225">
    <property type="protein sequence ID" value="CEK11289.1"/>
    <property type="molecule type" value="Genomic_DNA"/>
</dbReference>
<dbReference type="OrthoDB" id="5653861at2"/>
<evidence type="ECO:0000313" key="1">
    <source>
        <dbReference type="EMBL" id="CEK11289.1"/>
    </source>
</evidence>
<sequence length="190" mass="21850">MYVMAICAPLESNVSEFVELLKERLKKPITIFNESDYLKSKIIEQPKKDIEESGPQDVEINFQQLKKDIEEEEGVVLLIGHNFYKKDALKENLGSCLSSKIFFEVSPESCLANFMRKQNPEDVDKAITHYTQQIKPANDTINITKKFANLIIPELTDYSAVLDMICSTLVKHVVEKNYTSQRLFFRASSY</sequence>
<protein>
    <recommendedName>
        <fullName evidence="3">Uridine/cytidine kinase</fullName>
    </recommendedName>
</protein>
<dbReference type="Gene3D" id="3.40.50.300">
    <property type="entry name" value="P-loop containing nucleotide triphosphate hydrolases"/>
    <property type="match status" value="1"/>
</dbReference>
<keyword evidence="2" id="KW-1185">Reference proteome</keyword>
<dbReference type="Proteomes" id="UP000032803">
    <property type="component" value="Chromosome I"/>
</dbReference>
<name>A0A0A8UX04_LEGHA</name>
<dbReference type="InterPro" id="IPR027417">
    <property type="entry name" value="P-loop_NTPase"/>
</dbReference>
<proteinExistence type="predicted"/>
<dbReference type="KEGG" id="lha:LHA_2269"/>
<dbReference type="HOGENOM" id="CLU_1426384_0_0_6"/>